<evidence type="ECO:0000256" key="1">
    <source>
        <dbReference type="SAM" id="Phobius"/>
    </source>
</evidence>
<dbReference type="AlphaFoldDB" id="A0A9D4MRD6"/>
<reference evidence="2" key="1">
    <citation type="journal article" date="2019" name="bioRxiv">
        <title>The Genome of the Zebra Mussel, Dreissena polymorpha: A Resource for Invasive Species Research.</title>
        <authorList>
            <person name="McCartney M.A."/>
            <person name="Auch B."/>
            <person name="Kono T."/>
            <person name="Mallez S."/>
            <person name="Zhang Y."/>
            <person name="Obille A."/>
            <person name="Becker A."/>
            <person name="Abrahante J.E."/>
            <person name="Garbe J."/>
            <person name="Badalamenti J.P."/>
            <person name="Herman A."/>
            <person name="Mangelson H."/>
            <person name="Liachko I."/>
            <person name="Sullivan S."/>
            <person name="Sone E.D."/>
            <person name="Koren S."/>
            <person name="Silverstein K.A.T."/>
            <person name="Beckman K.B."/>
            <person name="Gohl D.M."/>
        </authorList>
    </citation>
    <scope>NUCLEOTIDE SEQUENCE</scope>
    <source>
        <strain evidence="2">Duluth1</strain>
        <tissue evidence="2">Whole animal</tissue>
    </source>
</reference>
<gene>
    <name evidence="2" type="ORF">DPMN_006397</name>
</gene>
<reference evidence="2" key="2">
    <citation type="submission" date="2020-11" db="EMBL/GenBank/DDBJ databases">
        <authorList>
            <person name="McCartney M.A."/>
            <person name="Auch B."/>
            <person name="Kono T."/>
            <person name="Mallez S."/>
            <person name="Becker A."/>
            <person name="Gohl D.M."/>
            <person name="Silverstein K.A.T."/>
            <person name="Koren S."/>
            <person name="Bechman K.B."/>
            <person name="Herman A."/>
            <person name="Abrahante J.E."/>
            <person name="Garbe J."/>
        </authorList>
    </citation>
    <scope>NUCLEOTIDE SEQUENCE</scope>
    <source>
        <strain evidence="2">Duluth1</strain>
        <tissue evidence="2">Whole animal</tissue>
    </source>
</reference>
<sequence length="137" mass="15038">MDRLSWSALNLSAFISSFMLPNFVLIARYSLVFFFIAFLISLFSLLSWFTRSVKACLSTSFCEEFSVGGLSTLLAGRSCKGSSTGPPFLQLQTSTGLGEKNPRRHHLKKWVSGVFISILIIEALVPATGAYPALFTS</sequence>
<protein>
    <submittedName>
        <fullName evidence="2">Uncharacterized protein</fullName>
    </submittedName>
</protein>
<keyword evidence="1" id="KW-0812">Transmembrane</keyword>
<comment type="caution">
    <text evidence="2">The sequence shown here is derived from an EMBL/GenBank/DDBJ whole genome shotgun (WGS) entry which is preliminary data.</text>
</comment>
<keyword evidence="1" id="KW-1133">Transmembrane helix</keyword>
<organism evidence="2 3">
    <name type="scientific">Dreissena polymorpha</name>
    <name type="common">Zebra mussel</name>
    <name type="synonym">Mytilus polymorpha</name>
    <dbReference type="NCBI Taxonomy" id="45954"/>
    <lineage>
        <taxon>Eukaryota</taxon>
        <taxon>Metazoa</taxon>
        <taxon>Spiralia</taxon>
        <taxon>Lophotrochozoa</taxon>
        <taxon>Mollusca</taxon>
        <taxon>Bivalvia</taxon>
        <taxon>Autobranchia</taxon>
        <taxon>Heteroconchia</taxon>
        <taxon>Euheterodonta</taxon>
        <taxon>Imparidentia</taxon>
        <taxon>Neoheterodontei</taxon>
        <taxon>Myida</taxon>
        <taxon>Dreissenoidea</taxon>
        <taxon>Dreissenidae</taxon>
        <taxon>Dreissena</taxon>
    </lineage>
</organism>
<keyword evidence="3" id="KW-1185">Reference proteome</keyword>
<name>A0A9D4MRD6_DREPO</name>
<feature type="transmembrane region" description="Helical" evidence="1">
    <location>
        <begin position="31"/>
        <end position="49"/>
    </location>
</feature>
<dbReference type="EMBL" id="JAIWYP010000001">
    <property type="protein sequence ID" value="KAH3882457.1"/>
    <property type="molecule type" value="Genomic_DNA"/>
</dbReference>
<evidence type="ECO:0000313" key="2">
    <source>
        <dbReference type="EMBL" id="KAH3882457.1"/>
    </source>
</evidence>
<keyword evidence="1" id="KW-0472">Membrane</keyword>
<dbReference type="Proteomes" id="UP000828390">
    <property type="component" value="Unassembled WGS sequence"/>
</dbReference>
<evidence type="ECO:0000313" key="3">
    <source>
        <dbReference type="Proteomes" id="UP000828390"/>
    </source>
</evidence>
<feature type="transmembrane region" description="Helical" evidence="1">
    <location>
        <begin position="110"/>
        <end position="134"/>
    </location>
</feature>
<proteinExistence type="predicted"/>
<accession>A0A9D4MRD6</accession>